<accession>A0ACC8S5S6</accession>
<proteinExistence type="predicted"/>
<evidence type="ECO:0000313" key="2">
    <source>
        <dbReference type="Proteomes" id="UP000187000"/>
    </source>
</evidence>
<dbReference type="Proteomes" id="UP000187000">
    <property type="component" value="Unassembled WGS sequence"/>
</dbReference>
<organism evidence="1 2">
    <name type="scientific">Enterobacter kobei</name>
    <dbReference type="NCBI Taxonomy" id="208224"/>
    <lineage>
        <taxon>Bacteria</taxon>
        <taxon>Pseudomonadati</taxon>
        <taxon>Pseudomonadota</taxon>
        <taxon>Gammaproteobacteria</taxon>
        <taxon>Enterobacterales</taxon>
        <taxon>Enterobacteriaceae</taxon>
        <taxon>Enterobacter</taxon>
        <taxon>Enterobacter cloacae complex</taxon>
    </lineage>
</organism>
<name>A0ACC8S5S6_9ENTR</name>
<evidence type="ECO:0000313" key="1">
    <source>
        <dbReference type="EMBL" id="OLR18816.1"/>
    </source>
</evidence>
<sequence>MKWIRNIPLITLFIISACHTSNIAGDREDGTMPYSDWGFAFFTPKALPVEVTFVTLLDDHYIKHTFRMLDGVEESFNRVGKWDQKVTRMTQLNKVRHLPIAMIFCWDSIVDKKTYETKIAFPQSVRDIMITPYGNDMYGETAWYNTLLIGLAPEGKVRIWLQTMKLGANLPVEAATITTASEKDLRLCKSMVRDKASYIPIKSTEEFIKDKTYPYGEW</sequence>
<reference evidence="1" key="1">
    <citation type="submission" date="2016-10" db="EMBL/GenBank/DDBJ databases">
        <authorList>
            <person name="Wang S."/>
            <person name="Zhu B."/>
        </authorList>
    </citation>
    <scope>NUCLEOTIDE SEQUENCE</scope>
    <source>
        <strain evidence="1">JCM 8580</strain>
    </source>
</reference>
<dbReference type="EMBL" id="MKXD01000003">
    <property type="protein sequence ID" value="OLR18816.1"/>
    <property type="molecule type" value="Genomic_DNA"/>
</dbReference>
<comment type="caution">
    <text evidence="1">The sequence shown here is derived from an EMBL/GenBank/DDBJ whole genome shotgun (WGS) entry which is preliminary data.</text>
</comment>
<gene>
    <name evidence="1" type="ORF">BH713_20395</name>
</gene>
<keyword evidence="2" id="KW-1185">Reference proteome</keyword>
<protein>
    <submittedName>
        <fullName evidence="1">Uncharacterized protein</fullName>
    </submittedName>
</protein>